<evidence type="ECO:0000313" key="2">
    <source>
        <dbReference type="EMBL" id="KAE9402868.1"/>
    </source>
</evidence>
<accession>A0A6A4I0A7</accession>
<organism evidence="2 3">
    <name type="scientific">Gymnopus androsaceus JB14</name>
    <dbReference type="NCBI Taxonomy" id="1447944"/>
    <lineage>
        <taxon>Eukaryota</taxon>
        <taxon>Fungi</taxon>
        <taxon>Dikarya</taxon>
        <taxon>Basidiomycota</taxon>
        <taxon>Agaricomycotina</taxon>
        <taxon>Agaricomycetes</taxon>
        <taxon>Agaricomycetidae</taxon>
        <taxon>Agaricales</taxon>
        <taxon>Marasmiineae</taxon>
        <taxon>Omphalotaceae</taxon>
        <taxon>Gymnopus</taxon>
    </lineage>
</organism>
<sequence>MPPNINRGGRPRGMKQQRKLHAEIEQGNTFECAIQDKRGKAAVDDSDGPDGAGDLSHELIDSFNGEVPSIVDDEDMESEEEEMMHKVGSKCCLVTPAYDTRSRKHPRA</sequence>
<name>A0A6A4I0A7_9AGAR</name>
<dbReference type="EMBL" id="ML769430">
    <property type="protein sequence ID" value="KAE9402868.1"/>
    <property type="molecule type" value="Genomic_DNA"/>
</dbReference>
<dbReference type="Proteomes" id="UP000799118">
    <property type="component" value="Unassembled WGS sequence"/>
</dbReference>
<reference evidence="2" key="1">
    <citation type="journal article" date="2019" name="Environ. Microbiol.">
        <title>Fungal ecological strategies reflected in gene transcription - a case study of two litter decomposers.</title>
        <authorList>
            <person name="Barbi F."/>
            <person name="Kohler A."/>
            <person name="Barry K."/>
            <person name="Baskaran P."/>
            <person name="Daum C."/>
            <person name="Fauchery L."/>
            <person name="Ihrmark K."/>
            <person name="Kuo A."/>
            <person name="LaButti K."/>
            <person name="Lipzen A."/>
            <person name="Morin E."/>
            <person name="Grigoriev I.V."/>
            <person name="Henrissat B."/>
            <person name="Lindahl B."/>
            <person name="Martin F."/>
        </authorList>
    </citation>
    <scope>NUCLEOTIDE SEQUENCE</scope>
    <source>
        <strain evidence="2">JB14</strain>
    </source>
</reference>
<gene>
    <name evidence="2" type="ORF">BT96DRAFT_990706</name>
</gene>
<feature type="region of interest" description="Disordered" evidence="1">
    <location>
        <begin position="38"/>
        <end position="58"/>
    </location>
</feature>
<protein>
    <submittedName>
        <fullName evidence="2">Uncharacterized protein</fullName>
    </submittedName>
</protein>
<proteinExistence type="predicted"/>
<evidence type="ECO:0000313" key="3">
    <source>
        <dbReference type="Proteomes" id="UP000799118"/>
    </source>
</evidence>
<dbReference type="AlphaFoldDB" id="A0A6A4I0A7"/>
<keyword evidence="3" id="KW-1185">Reference proteome</keyword>
<evidence type="ECO:0000256" key="1">
    <source>
        <dbReference type="SAM" id="MobiDB-lite"/>
    </source>
</evidence>